<keyword evidence="4 8" id="KW-1003">Cell membrane</keyword>
<dbReference type="EMBL" id="JBIPKE010000020">
    <property type="protein sequence ID" value="MFH6985951.1"/>
    <property type="molecule type" value="Genomic_DNA"/>
</dbReference>
<comment type="subcellular location">
    <subcellularLocation>
        <location evidence="1 8">Cell membrane</location>
        <topology evidence="1 8">Multi-pass membrane protein</topology>
    </subcellularLocation>
</comment>
<keyword evidence="3" id="KW-0813">Transport</keyword>
<dbReference type="InterPro" id="IPR052017">
    <property type="entry name" value="TSUP"/>
</dbReference>
<dbReference type="InterPro" id="IPR002781">
    <property type="entry name" value="TM_pro_TauE-like"/>
</dbReference>
<gene>
    <name evidence="9" type="ORF">ACHKAR_21030</name>
</gene>
<feature type="transmembrane region" description="Helical" evidence="8">
    <location>
        <begin position="75"/>
        <end position="94"/>
    </location>
</feature>
<accession>A0ABW7NEE9</accession>
<protein>
    <recommendedName>
        <fullName evidence="8">Probable membrane transporter protein</fullName>
    </recommendedName>
</protein>
<organism evidence="9 10">
    <name type="scientific">Marinoscillum luteum</name>
    <dbReference type="NCBI Taxonomy" id="861051"/>
    <lineage>
        <taxon>Bacteria</taxon>
        <taxon>Pseudomonadati</taxon>
        <taxon>Bacteroidota</taxon>
        <taxon>Cytophagia</taxon>
        <taxon>Cytophagales</taxon>
        <taxon>Reichenbachiellaceae</taxon>
        <taxon>Marinoscillum</taxon>
    </lineage>
</organism>
<dbReference type="PANTHER" id="PTHR30269:SF37">
    <property type="entry name" value="MEMBRANE TRANSPORTER PROTEIN"/>
    <property type="match status" value="1"/>
</dbReference>
<evidence type="ECO:0000256" key="5">
    <source>
        <dbReference type="ARBA" id="ARBA00022692"/>
    </source>
</evidence>
<name>A0ABW7NEE9_9BACT</name>
<evidence type="ECO:0000256" key="8">
    <source>
        <dbReference type="RuleBase" id="RU363041"/>
    </source>
</evidence>
<evidence type="ECO:0000256" key="3">
    <source>
        <dbReference type="ARBA" id="ARBA00022448"/>
    </source>
</evidence>
<keyword evidence="7 8" id="KW-0472">Membrane</keyword>
<feature type="transmembrane region" description="Helical" evidence="8">
    <location>
        <begin position="31"/>
        <end position="54"/>
    </location>
</feature>
<keyword evidence="10" id="KW-1185">Reference proteome</keyword>
<evidence type="ECO:0000313" key="10">
    <source>
        <dbReference type="Proteomes" id="UP001610063"/>
    </source>
</evidence>
<dbReference type="Pfam" id="PF01925">
    <property type="entry name" value="TauE"/>
    <property type="match status" value="1"/>
</dbReference>
<evidence type="ECO:0000256" key="4">
    <source>
        <dbReference type="ARBA" id="ARBA00022475"/>
    </source>
</evidence>
<sequence length="247" mass="26594">MDLEYLLTLLLLLLSGMAAFSISTLTAGGGALLLVPVLNLLIGVNSTAPVLNAGNLLGRPVRLVLYWHHISWRAVLWYAPFAVLGALGAGFLFSKANLPVLQLIVGLFLVSTVFQYRWGKRERSFPMTFPLLAPLGVVISAIGTLIGAGGPLLNPFYLNLGLSKEALIATKTANSFLMGLAQIGSYTYFGLMSTVEWHQALALGIGISAGNYLGKKVLRKVSDLSFRKWAIAFMVISGLMLIAQAIW</sequence>
<feature type="transmembrane region" description="Helical" evidence="8">
    <location>
        <begin position="197"/>
        <end position="214"/>
    </location>
</feature>
<dbReference type="RefSeq" id="WP_395419415.1">
    <property type="nucleotide sequence ID" value="NZ_JBIPKE010000020.1"/>
</dbReference>
<feature type="transmembrane region" description="Helical" evidence="8">
    <location>
        <begin position="100"/>
        <end position="119"/>
    </location>
</feature>
<reference evidence="9 10" key="1">
    <citation type="journal article" date="2013" name="Int. J. Syst. Evol. Microbiol.">
        <title>Marinoscillum luteum sp. nov., isolated from marine sediment.</title>
        <authorList>
            <person name="Cha I.T."/>
            <person name="Park S.J."/>
            <person name="Kim S.J."/>
            <person name="Kim J.G."/>
            <person name="Jung M.Y."/>
            <person name="Shin K.S."/>
            <person name="Kwon K.K."/>
            <person name="Yang S.H."/>
            <person name="Seo Y.S."/>
            <person name="Rhee S.K."/>
        </authorList>
    </citation>
    <scope>NUCLEOTIDE SEQUENCE [LARGE SCALE GENOMIC DNA]</scope>
    <source>
        <strain evidence="9 10">KCTC 23939</strain>
    </source>
</reference>
<keyword evidence="6 8" id="KW-1133">Transmembrane helix</keyword>
<proteinExistence type="inferred from homology"/>
<evidence type="ECO:0000256" key="2">
    <source>
        <dbReference type="ARBA" id="ARBA00009142"/>
    </source>
</evidence>
<keyword evidence="5 8" id="KW-0812">Transmembrane</keyword>
<evidence type="ECO:0000256" key="7">
    <source>
        <dbReference type="ARBA" id="ARBA00023136"/>
    </source>
</evidence>
<comment type="similarity">
    <text evidence="2 8">Belongs to the 4-toluene sulfonate uptake permease (TSUP) (TC 2.A.102) family.</text>
</comment>
<feature type="transmembrane region" description="Helical" evidence="8">
    <location>
        <begin position="131"/>
        <end position="153"/>
    </location>
</feature>
<evidence type="ECO:0000256" key="1">
    <source>
        <dbReference type="ARBA" id="ARBA00004651"/>
    </source>
</evidence>
<dbReference type="Proteomes" id="UP001610063">
    <property type="component" value="Unassembled WGS sequence"/>
</dbReference>
<feature type="transmembrane region" description="Helical" evidence="8">
    <location>
        <begin position="226"/>
        <end position="246"/>
    </location>
</feature>
<evidence type="ECO:0000256" key="6">
    <source>
        <dbReference type="ARBA" id="ARBA00022989"/>
    </source>
</evidence>
<dbReference type="PANTHER" id="PTHR30269">
    <property type="entry name" value="TRANSMEMBRANE PROTEIN YFCA"/>
    <property type="match status" value="1"/>
</dbReference>
<comment type="caution">
    <text evidence="9">The sequence shown here is derived from an EMBL/GenBank/DDBJ whole genome shotgun (WGS) entry which is preliminary data.</text>
</comment>
<evidence type="ECO:0000313" key="9">
    <source>
        <dbReference type="EMBL" id="MFH6985951.1"/>
    </source>
</evidence>